<sequence>MSKLVARFVKDESGATAIEYGLIAALIALAILVGAGAVGNSLSTKFNKIATSLNEAN</sequence>
<dbReference type="Proteomes" id="UP001642900">
    <property type="component" value="Unassembled WGS sequence"/>
</dbReference>
<keyword evidence="1" id="KW-0812">Transmembrane</keyword>
<organism evidence="2 3">
    <name type="scientific">Allomesorhizobium camelthorni</name>
    <dbReference type="NCBI Taxonomy" id="475069"/>
    <lineage>
        <taxon>Bacteria</taxon>
        <taxon>Pseudomonadati</taxon>
        <taxon>Pseudomonadota</taxon>
        <taxon>Alphaproteobacteria</taxon>
        <taxon>Hyphomicrobiales</taxon>
        <taxon>Phyllobacteriaceae</taxon>
        <taxon>Allomesorhizobium</taxon>
    </lineage>
</organism>
<evidence type="ECO:0000313" key="2">
    <source>
        <dbReference type="EMBL" id="NGO52028.1"/>
    </source>
</evidence>
<dbReference type="AlphaFoldDB" id="A0A6G4WCG6"/>
<dbReference type="EMBL" id="JAAKZF010000013">
    <property type="protein sequence ID" value="NGO52028.1"/>
    <property type="molecule type" value="Genomic_DNA"/>
</dbReference>
<dbReference type="RefSeq" id="WP_165028035.1">
    <property type="nucleotide sequence ID" value="NZ_JAAKZF010000013.1"/>
</dbReference>
<keyword evidence="3" id="KW-1185">Reference proteome</keyword>
<feature type="transmembrane region" description="Helical" evidence="1">
    <location>
        <begin position="20"/>
        <end position="39"/>
    </location>
</feature>
<dbReference type="Pfam" id="PF04964">
    <property type="entry name" value="Flp_Fap"/>
    <property type="match status" value="1"/>
</dbReference>
<evidence type="ECO:0000256" key="1">
    <source>
        <dbReference type="SAM" id="Phobius"/>
    </source>
</evidence>
<evidence type="ECO:0000313" key="3">
    <source>
        <dbReference type="Proteomes" id="UP001642900"/>
    </source>
</evidence>
<proteinExistence type="predicted"/>
<keyword evidence="1" id="KW-0472">Membrane</keyword>
<gene>
    <name evidence="2" type="ORF">G6N73_12685</name>
</gene>
<comment type="caution">
    <text evidence="2">The sequence shown here is derived from an EMBL/GenBank/DDBJ whole genome shotgun (WGS) entry which is preliminary data.</text>
</comment>
<keyword evidence="1" id="KW-1133">Transmembrane helix</keyword>
<dbReference type="InterPro" id="IPR007047">
    <property type="entry name" value="Flp_Fap"/>
</dbReference>
<reference evidence="2 3" key="1">
    <citation type="submission" date="2020-02" db="EMBL/GenBank/DDBJ databases">
        <title>Genome sequence of strain CCNWXJ40-4.</title>
        <authorList>
            <person name="Gao J."/>
            <person name="Sun J."/>
        </authorList>
    </citation>
    <scope>NUCLEOTIDE SEQUENCE [LARGE SCALE GENOMIC DNA]</scope>
    <source>
        <strain evidence="2 3">CCNWXJ 40-4</strain>
    </source>
</reference>
<protein>
    <submittedName>
        <fullName evidence="2">Flp family type IVb pilin</fullName>
    </submittedName>
</protein>
<accession>A0A6G4WCG6</accession>
<name>A0A6G4WCG6_9HYPH</name>